<organism evidence="2 3">
    <name type="scientific">Caenorhabditis remanei</name>
    <name type="common">Caenorhabditis vulgaris</name>
    <dbReference type="NCBI Taxonomy" id="31234"/>
    <lineage>
        <taxon>Eukaryota</taxon>
        <taxon>Metazoa</taxon>
        <taxon>Ecdysozoa</taxon>
        <taxon>Nematoda</taxon>
        <taxon>Chromadorea</taxon>
        <taxon>Rhabditida</taxon>
        <taxon>Rhabditina</taxon>
        <taxon>Rhabditomorpha</taxon>
        <taxon>Rhabditoidea</taxon>
        <taxon>Rhabditidae</taxon>
        <taxon>Peloderinae</taxon>
        <taxon>Caenorhabditis</taxon>
    </lineage>
</organism>
<dbReference type="CTD" id="9816557"/>
<dbReference type="RefSeq" id="XP_053583863.1">
    <property type="nucleotide sequence ID" value="XM_053729091.1"/>
</dbReference>
<dbReference type="GeneID" id="9816557"/>
<dbReference type="Proteomes" id="UP000483820">
    <property type="component" value="Chromosome IV"/>
</dbReference>
<evidence type="ECO:0000256" key="1">
    <source>
        <dbReference type="SAM" id="SignalP"/>
    </source>
</evidence>
<keyword evidence="1" id="KW-0732">Signal</keyword>
<reference evidence="2 3" key="1">
    <citation type="submission" date="2019-12" db="EMBL/GenBank/DDBJ databases">
        <title>Chromosome-level assembly of the Caenorhabditis remanei genome.</title>
        <authorList>
            <person name="Teterina A.A."/>
            <person name="Willis J.H."/>
            <person name="Phillips P.C."/>
        </authorList>
    </citation>
    <scope>NUCLEOTIDE SEQUENCE [LARGE SCALE GENOMIC DNA]</scope>
    <source>
        <strain evidence="2 3">PX506</strain>
        <tissue evidence="2">Whole organism</tissue>
    </source>
</reference>
<accession>A0A6A5GKV5</accession>
<feature type="chain" id="PRO_5025633611" evidence="1">
    <location>
        <begin position="20"/>
        <end position="174"/>
    </location>
</feature>
<name>A0A6A5GKV5_CAERE</name>
<proteinExistence type="predicted"/>
<sequence length="174" mass="19964">MKATGLYLLVAVIPVLVNSCLVVKSPPCTCPIAVLDWSNIDQFAGQSWYDYVVQRALTTPTIKPFENNCGTYIHCPRPYTLYDAEFVDVNDKRRPTQAVGHCDQKTNTWNVTDGLISHETTKWSPICVDESSLEFYPLQSKFPTFQRKNFALPKLTPLFFLHIPMIWMQQKCKK</sequence>
<gene>
    <name evidence="2" type="ORF">GCK72_012411</name>
</gene>
<protein>
    <submittedName>
        <fullName evidence="2">Uncharacterized protein</fullName>
    </submittedName>
</protein>
<comment type="caution">
    <text evidence="2">The sequence shown here is derived from an EMBL/GenBank/DDBJ whole genome shotgun (WGS) entry which is preliminary data.</text>
</comment>
<dbReference type="AlphaFoldDB" id="A0A6A5GKV5"/>
<dbReference type="EMBL" id="WUAV01000004">
    <property type="protein sequence ID" value="KAF1755958.1"/>
    <property type="molecule type" value="Genomic_DNA"/>
</dbReference>
<feature type="signal peptide" evidence="1">
    <location>
        <begin position="1"/>
        <end position="19"/>
    </location>
</feature>
<dbReference type="KEGG" id="crq:GCK72_012411"/>
<evidence type="ECO:0000313" key="2">
    <source>
        <dbReference type="EMBL" id="KAF1755958.1"/>
    </source>
</evidence>
<evidence type="ECO:0000313" key="3">
    <source>
        <dbReference type="Proteomes" id="UP000483820"/>
    </source>
</evidence>